<gene>
    <name evidence="1" type="ORF">METZ01_LOCUS263164</name>
</gene>
<feature type="non-terminal residue" evidence="1">
    <location>
        <position position="1"/>
    </location>
</feature>
<sequence>VVFLSDPLNESTISSLEFLISYAHPPGPGLGIQDPSV</sequence>
<reference evidence="1" key="1">
    <citation type="submission" date="2018-05" db="EMBL/GenBank/DDBJ databases">
        <authorList>
            <person name="Lanie J.A."/>
            <person name="Ng W.-L."/>
            <person name="Kazmierczak K.M."/>
            <person name="Andrzejewski T.M."/>
            <person name="Davidsen T.M."/>
            <person name="Wayne K.J."/>
            <person name="Tettelin H."/>
            <person name="Glass J.I."/>
            <person name="Rusch D."/>
            <person name="Podicherti R."/>
            <person name="Tsui H.-C.T."/>
            <person name="Winkler M.E."/>
        </authorList>
    </citation>
    <scope>NUCLEOTIDE SEQUENCE</scope>
</reference>
<dbReference type="AlphaFoldDB" id="A0A382JDT9"/>
<dbReference type="EMBL" id="UINC01073716">
    <property type="protein sequence ID" value="SVC10310.1"/>
    <property type="molecule type" value="Genomic_DNA"/>
</dbReference>
<name>A0A382JDT9_9ZZZZ</name>
<evidence type="ECO:0000313" key="1">
    <source>
        <dbReference type="EMBL" id="SVC10310.1"/>
    </source>
</evidence>
<accession>A0A382JDT9</accession>
<protein>
    <submittedName>
        <fullName evidence="1">Uncharacterized protein</fullName>
    </submittedName>
</protein>
<proteinExistence type="predicted"/>
<organism evidence="1">
    <name type="scientific">marine metagenome</name>
    <dbReference type="NCBI Taxonomy" id="408172"/>
    <lineage>
        <taxon>unclassified sequences</taxon>
        <taxon>metagenomes</taxon>
        <taxon>ecological metagenomes</taxon>
    </lineage>
</organism>